<comment type="subcellular location">
    <subcellularLocation>
        <location evidence="1">Cell membrane</location>
        <topology evidence="1">Multi-pass membrane protein</topology>
    </subcellularLocation>
</comment>
<keyword evidence="6 8" id="KW-1133">Transmembrane helix</keyword>
<dbReference type="PROSITE" id="PS50850">
    <property type="entry name" value="MFS"/>
    <property type="match status" value="1"/>
</dbReference>
<dbReference type="PROSITE" id="PS00217">
    <property type="entry name" value="SUGAR_TRANSPORT_2"/>
    <property type="match status" value="1"/>
</dbReference>
<dbReference type="PANTHER" id="PTHR42718:SF9">
    <property type="entry name" value="MAJOR FACILITATOR SUPERFAMILY MULTIDRUG TRANSPORTER MFSC"/>
    <property type="match status" value="1"/>
</dbReference>
<dbReference type="InterPro" id="IPR004638">
    <property type="entry name" value="EmrB-like"/>
</dbReference>
<evidence type="ECO:0000256" key="8">
    <source>
        <dbReference type="SAM" id="Phobius"/>
    </source>
</evidence>
<keyword evidence="7 8" id="KW-0472">Membrane</keyword>
<keyword evidence="4" id="KW-1003">Cell membrane</keyword>
<comment type="caution">
    <text evidence="10">The sequence shown here is derived from an EMBL/GenBank/DDBJ whole genome shotgun (WGS) entry which is preliminary data.</text>
</comment>
<keyword evidence="3" id="KW-0813">Transport</keyword>
<gene>
    <name evidence="10" type="ORF">CR205_11520</name>
</gene>
<evidence type="ECO:0000313" key="11">
    <source>
        <dbReference type="Proteomes" id="UP000248066"/>
    </source>
</evidence>
<evidence type="ECO:0000256" key="3">
    <source>
        <dbReference type="ARBA" id="ARBA00022448"/>
    </source>
</evidence>
<feature type="transmembrane region" description="Helical" evidence="8">
    <location>
        <begin position="135"/>
        <end position="157"/>
    </location>
</feature>
<evidence type="ECO:0000256" key="5">
    <source>
        <dbReference type="ARBA" id="ARBA00022692"/>
    </source>
</evidence>
<dbReference type="PANTHER" id="PTHR42718">
    <property type="entry name" value="MAJOR FACILITATOR SUPERFAMILY MULTIDRUG TRANSPORTER MFSC"/>
    <property type="match status" value="1"/>
</dbReference>
<dbReference type="InterPro" id="IPR011701">
    <property type="entry name" value="MFS"/>
</dbReference>
<feature type="transmembrane region" description="Helical" evidence="8">
    <location>
        <begin position="163"/>
        <end position="183"/>
    </location>
</feature>
<proteinExistence type="inferred from homology"/>
<dbReference type="InterPro" id="IPR005829">
    <property type="entry name" value="Sugar_transporter_CS"/>
</dbReference>
<feature type="transmembrane region" description="Helical" evidence="8">
    <location>
        <begin position="295"/>
        <end position="317"/>
    </location>
</feature>
<evidence type="ECO:0000256" key="7">
    <source>
        <dbReference type="ARBA" id="ARBA00023136"/>
    </source>
</evidence>
<evidence type="ECO:0000256" key="1">
    <source>
        <dbReference type="ARBA" id="ARBA00004651"/>
    </source>
</evidence>
<dbReference type="Proteomes" id="UP000248066">
    <property type="component" value="Unassembled WGS sequence"/>
</dbReference>
<dbReference type="OrthoDB" id="9816041at2"/>
<feature type="transmembrane region" description="Helical" evidence="8">
    <location>
        <begin position="266"/>
        <end position="289"/>
    </location>
</feature>
<dbReference type="InterPro" id="IPR036259">
    <property type="entry name" value="MFS_trans_sf"/>
</dbReference>
<dbReference type="SUPFAM" id="SSF103473">
    <property type="entry name" value="MFS general substrate transporter"/>
    <property type="match status" value="1"/>
</dbReference>
<feature type="transmembrane region" description="Helical" evidence="8">
    <location>
        <begin position="44"/>
        <end position="64"/>
    </location>
</feature>
<feature type="transmembrane region" description="Helical" evidence="8">
    <location>
        <begin position="76"/>
        <end position="95"/>
    </location>
</feature>
<feature type="transmembrane region" description="Helical" evidence="8">
    <location>
        <begin position="195"/>
        <end position="215"/>
    </location>
</feature>
<dbReference type="InterPro" id="IPR020846">
    <property type="entry name" value="MFS_dom"/>
</dbReference>
<keyword evidence="11" id="KW-1185">Reference proteome</keyword>
<feature type="transmembrane region" description="Helical" evidence="8">
    <location>
        <begin position="101"/>
        <end position="123"/>
    </location>
</feature>
<dbReference type="EMBL" id="PDOF01000002">
    <property type="protein sequence ID" value="PYZ96350.1"/>
    <property type="molecule type" value="Genomic_DNA"/>
</dbReference>
<dbReference type="GO" id="GO:0022857">
    <property type="term" value="F:transmembrane transporter activity"/>
    <property type="evidence" value="ECO:0007669"/>
    <property type="project" value="InterPro"/>
</dbReference>
<organism evidence="10 11">
    <name type="scientific">Alteribacter lacisalsi</name>
    <dbReference type="NCBI Taxonomy" id="2045244"/>
    <lineage>
        <taxon>Bacteria</taxon>
        <taxon>Bacillati</taxon>
        <taxon>Bacillota</taxon>
        <taxon>Bacilli</taxon>
        <taxon>Bacillales</taxon>
        <taxon>Bacillaceae</taxon>
        <taxon>Alteribacter</taxon>
    </lineage>
</organism>
<feature type="transmembrane region" description="Helical" evidence="8">
    <location>
        <begin position="227"/>
        <end position="245"/>
    </location>
</feature>
<dbReference type="NCBIfam" id="TIGR00711">
    <property type="entry name" value="efflux_EmrB"/>
    <property type="match status" value="1"/>
</dbReference>
<dbReference type="CDD" id="cd17503">
    <property type="entry name" value="MFS_LmrB_MDR_like"/>
    <property type="match status" value="1"/>
</dbReference>
<evidence type="ECO:0000313" key="10">
    <source>
        <dbReference type="EMBL" id="PYZ96350.1"/>
    </source>
</evidence>
<protein>
    <submittedName>
        <fullName evidence="10">MFS transporter</fullName>
    </submittedName>
</protein>
<feature type="domain" description="Major facilitator superfamily (MFS) profile" evidence="9">
    <location>
        <begin position="10"/>
        <end position="463"/>
    </location>
</feature>
<feature type="transmembrane region" description="Helical" evidence="8">
    <location>
        <begin position="354"/>
        <end position="376"/>
    </location>
</feature>
<dbReference type="Gene3D" id="1.20.1250.20">
    <property type="entry name" value="MFS general substrate transporter like domains"/>
    <property type="match status" value="1"/>
</dbReference>
<dbReference type="GO" id="GO:0005886">
    <property type="term" value="C:plasma membrane"/>
    <property type="evidence" value="ECO:0007669"/>
    <property type="project" value="UniProtKB-SubCell"/>
</dbReference>
<dbReference type="Pfam" id="PF07690">
    <property type="entry name" value="MFS_1"/>
    <property type="match status" value="1"/>
</dbReference>
<evidence type="ECO:0000256" key="4">
    <source>
        <dbReference type="ARBA" id="ARBA00022475"/>
    </source>
</evidence>
<feature type="transmembrane region" description="Helical" evidence="8">
    <location>
        <begin position="329"/>
        <end position="348"/>
    </location>
</feature>
<feature type="transmembrane region" description="Helical" evidence="8">
    <location>
        <begin position="397"/>
        <end position="414"/>
    </location>
</feature>
<evidence type="ECO:0000256" key="2">
    <source>
        <dbReference type="ARBA" id="ARBA00008537"/>
    </source>
</evidence>
<keyword evidence="5 8" id="KW-0812">Transmembrane</keyword>
<comment type="similarity">
    <text evidence="2">Belongs to the major facilitator superfamily. EmrB family.</text>
</comment>
<accession>A0A2W0H8D3</accession>
<evidence type="ECO:0000256" key="6">
    <source>
        <dbReference type="ARBA" id="ARBA00022989"/>
    </source>
</evidence>
<sequence length="479" mass="51833">MAKIPHKWLVLFSVLLGTFTIILNNSMMNPAVPQFMNVFDADAVATGWVITIFMVTMGITMPLTGYLGDKVGKKNLYLFGVGLFILGSVLGSFSWNLSSLIAFRGLQGVGGGFIMPLSLVFIFEVFPKKERGMAMGVWGVAAMMAPTIGPTLGGVIIELGTWQWLFLCNIPTGVLGFLFSAYFLDKSKPNTQITFDAKGFITVTLGVGAVLLALGRINELAHLTDPFNITLIVVGLLSLIVFVRIENRTEQPLLDLSIFKVKAYAISVWIAIISSISLFGGIFLIPLLVQNVYGYGAIMTGLVFLPSALFMGLCMTIGGRILDRRGPTGVVTVGLTVSFIGTAAFGFISMETALWMLFFLNAVRGIGMGFSMMPSTTTGMNAIPETMISRGSAMNNVLRQMSSALGVVFMSVYFEVRRAQVMAANGMTVEESSLQAITEGFLVISVLMLISIPAGWFLGREAKKQEEAELRKEAEAKKA</sequence>
<evidence type="ECO:0000259" key="9">
    <source>
        <dbReference type="PROSITE" id="PS50850"/>
    </source>
</evidence>
<reference evidence="10 11" key="1">
    <citation type="submission" date="2017-10" db="EMBL/GenBank/DDBJ databases">
        <title>Bacillus sp. nov., a halophilic bacterium isolated from a Yangshapao Lake.</title>
        <authorList>
            <person name="Wang H."/>
        </authorList>
    </citation>
    <scope>NUCLEOTIDE SEQUENCE [LARGE SCALE GENOMIC DNA]</scope>
    <source>
        <strain evidence="10 11">YSP-3</strain>
    </source>
</reference>
<name>A0A2W0H8D3_9BACI</name>
<dbReference type="Gene3D" id="1.20.1720.10">
    <property type="entry name" value="Multidrug resistance protein D"/>
    <property type="match status" value="1"/>
</dbReference>
<dbReference type="RefSeq" id="WP_110519951.1">
    <property type="nucleotide sequence ID" value="NZ_PDOF01000002.1"/>
</dbReference>
<dbReference type="PRINTS" id="PR01036">
    <property type="entry name" value="TCRTETB"/>
</dbReference>
<dbReference type="AlphaFoldDB" id="A0A2W0H8D3"/>
<feature type="transmembrane region" description="Helical" evidence="8">
    <location>
        <begin position="434"/>
        <end position="458"/>
    </location>
</feature>